<keyword evidence="3" id="KW-1185">Reference proteome</keyword>
<evidence type="ECO:0000313" key="3">
    <source>
        <dbReference type="Proteomes" id="UP000054359"/>
    </source>
</evidence>
<dbReference type="PANTHER" id="PTHR21696">
    <property type="entry name" value="PROTEIN UNC-79 HOMOLOG"/>
    <property type="match status" value="1"/>
</dbReference>
<accession>A0A087TZ81</accession>
<dbReference type="STRING" id="407821.A0A087TZ81"/>
<dbReference type="InterPro" id="IPR024855">
    <property type="entry name" value="UNC79"/>
</dbReference>
<proteinExistence type="predicted"/>
<name>A0A087TZ81_STEMI</name>
<sequence length="105" mass="11727">MEFSHIAQLATALLLHSITLPSGSDIFWKIIEHDFHNKEWRARYAAVEKVTVIAHFVDVSTVKNSPLLQSALAGAFSYLVHSLDDEQPTISQRALLNLESIKTPS</sequence>
<dbReference type="Proteomes" id="UP000054359">
    <property type="component" value="Unassembled WGS sequence"/>
</dbReference>
<dbReference type="PANTHER" id="PTHR21696:SF2">
    <property type="entry name" value="PROTEIN UNC-79 HOMOLOG"/>
    <property type="match status" value="1"/>
</dbReference>
<dbReference type="EMBL" id="KK117417">
    <property type="protein sequence ID" value="KFM70420.1"/>
    <property type="molecule type" value="Genomic_DNA"/>
</dbReference>
<organism evidence="2 3">
    <name type="scientific">Stegodyphus mimosarum</name>
    <name type="common">African social velvet spider</name>
    <dbReference type="NCBI Taxonomy" id="407821"/>
    <lineage>
        <taxon>Eukaryota</taxon>
        <taxon>Metazoa</taxon>
        <taxon>Ecdysozoa</taxon>
        <taxon>Arthropoda</taxon>
        <taxon>Chelicerata</taxon>
        <taxon>Arachnida</taxon>
        <taxon>Araneae</taxon>
        <taxon>Araneomorphae</taxon>
        <taxon>Entelegynae</taxon>
        <taxon>Eresoidea</taxon>
        <taxon>Eresidae</taxon>
        <taxon>Stegodyphus</taxon>
    </lineage>
</organism>
<dbReference type="OrthoDB" id="6270916at2759"/>
<gene>
    <name evidence="2" type="ORF">X975_25189</name>
</gene>
<evidence type="ECO:0000313" key="2">
    <source>
        <dbReference type="EMBL" id="KFM70420.1"/>
    </source>
</evidence>
<feature type="chain" id="PRO_5001830132" evidence="1">
    <location>
        <begin position="24"/>
        <end position="105"/>
    </location>
</feature>
<feature type="signal peptide" evidence="1">
    <location>
        <begin position="1"/>
        <end position="23"/>
    </location>
</feature>
<reference evidence="2 3" key="1">
    <citation type="submission" date="2013-11" db="EMBL/GenBank/DDBJ databases">
        <title>Genome sequencing of Stegodyphus mimosarum.</title>
        <authorList>
            <person name="Bechsgaard J."/>
        </authorList>
    </citation>
    <scope>NUCLEOTIDE SEQUENCE [LARGE SCALE GENOMIC DNA]</scope>
</reference>
<dbReference type="AlphaFoldDB" id="A0A087TZ81"/>
<keyword evidence="1" id="KW-0732">Signal</keyword>
<protein>
    <submittedName>
        <fullName evidence="2">Protein unc-79-like protein</fullName>
    </submittedName>
</protein>
<evidence type="ECO:0000256" key="1">
    <source>
        <dbReference type="SAM" id="SignalP"/>
    </source>
</evidence>
<feature type="non-terminal residue" evidence="2">
    <location>
        <position position="105"/>
    </location>
</feature>